<dbReference type="Proteomes" id="UP001234178">
    <property type="component" value="Unassembled WGS sequence"/>
</dbReference>
<evidence type="ECO:0000313" key="2">
    <source>
        <dbReference type="Proteomes" id="UP001234178"/>
    </source>
</evidence>
<comment type="caution">
    <text evidence="1">The sequence shown here is derived from an EMBL/GenBank/DDBJ whole genome shotgun (WGS) entry which is preliminary data.</text>
</comment>
<evidence type="ECO:0000313" key="1">
    <source>
        <dbReference type="EMBL" id="KAK4005945.1"/>
    </source>
</evidence>
<gene>
    <name evidence="1" type="ORF">OUZ56_011072</name>
</gene>
<name>A0ABQ9YZB0_9CRUS</name>
<dbReference type="EMBL" id="JAOYFB010000002">
    <property type="protein sequence ID" value="KAK4005945.1"/>
    <property type="molecule type" value="Genomic_DNA"/>
</dbReference>
<protein>
    <submittedName>
        <fullName evidence="1">Uncharacterized protein</fullName>
    </submittedName>
</protein>
<organism evidence="1 2">
    <name type="scientific">Daphnia magna</name>
    <dbReference type="NCBI Taxonomy" id="35525"/>
    <lineage>
        <taxon>Eukaryota</taxon>
        <taxon>Metazoa</taxon>
        <taxon>Ecdysozoa</taxon>
        <taxon>Arthropoda</taxon>
        <taxon>Crustacea</taxon>
        <taxon>Branchiopoda</taxon>
        <taxon>Diplostraca</taxon>
        <taxon>Cladocera</taxon>
        <taxon>Anomopoda</taxon>
        <taxon>Daphniidae</taxon>
        <taxon>Daphnia</taxon>
    </lineage>
</organism>
<proteinExistence type="predicted"/>
<sequence>MKRASEEFGALCFLRCDDLDNPPGDAYPANSLVAYRSATDYTTKFEFRKIKNILCKNRLPLFWRVTVSSGTVKAGSVLNGRQVEQVRR</sequence>
<reference evidence="1 2" key="1">
    <citation type="journal article" date="2023" name="Nucleic Acids Res.">
        <title>The hologenome of Daphnia magna reveals possible DNA methylation and microbiome-mediated evolution of the host genome.</title>
        <authorList>
            <person name="Chaturvedi A."/>
            <person name="Li X."/>
            <person name="Dhandapani V."/>
            <person name="Marshall H."/>
            <person name="Kissane S."/>
            <person name="Cuenca-Cambronero M."/>
            <person name="Asole G."/>
            <person name="Calvet F."/>
            <person name="Ruiz-Romero M."/>
            <person name="Marangio P."/>
            <person name="Guigo R."/>
            <person name="Rago D."/>
            <person name="Mirbahai L."/>
            <person name="Eastwood N."/>
            <person name="Colbourne J.K."/>
            <person name="Zhou J."/>
            <person name="Mallon E."/>
            <person name="Orsini L."/>
        </authorList>
    </citation>
    <scope>NUCLEOTIDE SEQUENCE [LARGE SCALE GENOMIC DNA]</scope>
    <source>
        <strain evidence="1">LRV0_1</strain>
    </source>
</reference>
<accession>A0ABQ9YZB0</accession>
<keyword evidence="2" id="KW-1185">Reference proteome</keyword>